<keyword evidence="3" id="KW-1185">Reference proteome</keyword>
<gene>
    <name evidence="2" type="ORF">Thpro_021376</name>
</gene>
<keyword evidence="1" id="KW-0812">Transmembrane</keyword>
<keyword evidence="1" id="KW-0472">Membrane</keyword>
<comment type="caution">
    <text evidence="2">The sequence shown here is derived from an EMBL/GenBank/DDBJ whole genome shotgun (WGS) entry which is preliminary data.</text>
</comment>
<evidence type="ECO:0000313" key="2">
    <source>
        <dbReference type="EMBL" id="OBS09048.1"/>
    </source>
</evidence>
<keyword evidence="1" id="KW-1133">Transmembrane helix</keyword>
<name>A0A1A6C3B2_9GAMM</name>
<dbReference type="AlphaFoldDB" id="A0A1A6C3B2"/>
<protein>
    <submittedName>
        <fullName evidence="2">Uncharacterized protein</fullName>
    </submittedName>
</protein>
<feature type="transmembrane region" description="Helical" evidence="1">
    <location>
        <begin position="71"/>
        <end position="90"/>
    </location>
</feature>
<evidence type="ECO:0000256" key="1">
    <source>
        <dbReference type="SAM" id="Phobius"/>
    </source>
</evidence>
<evidence type="ECO:0000313" key="3">
    <source>
        <dbReference type="Proteomes" id="UP000029273"/>
    </source>
</evidence>
<sequence>MNTALKLYADIDKALIARLVTLEAAGAYSAGYRVMDLAMIPMNAWLTATTARFFKAGQSGLGDALKYGWRIVPLPAVYAVVVGFALYASADMLPHVLGRSYGAAVDVLK</sequence>
<reference evidence="2 3" key="1">
    <citation type="journal article" date="2014" name="Genome Announc.">
        <title>Draft Genome Sequence of the Iron-Oxidizing, Acidophilic, and Halotolerant 'Thiobacillus prosperus' Type Strain DSM 5130.</title>
        <authorList>
            <person name="Ossandon F.J."/>
            <person name="Cardenas J.P."/>
            <person name="Corbett M."/>
            <person name="Quatrini R."/>
            <person name="Holmes D.S."/>
            <person name="Watkin E."/>
        </authorList>
    </citation>
    <scope>NUCLEOTIDE SEQUENCE [LARGE SCALE GENOMIC DNA]</scope>
    <source>
        <strain evidence="2 3">DSM 5130</strain>
    </source>
</reference>
<proteinExistence type="predicted"/>
<accession>A0A1A6C3B2</accession>
<dbReference type="EMBL" id="JQSG02000003">
    <property type="protein sequence ID" value="OBS09048.1"/>
    <property type="molecule type" value="Genomic_DNA"/>
</dbReference>
<organism evidence="2 3">
    <name type="scientific">Acidihalobacter prosperus</name>
    <dbReference type="NCBI Taxonomy" id="160660"/>
    <lineage>
        <taxon>Bacteria</taxon>
        <taxon>Pseudomonadati</taxon>
        <taxon>Pseudomonadota</taxon>
        <taxon>Gammaproteobacteria</taxon>
        <taxon>Chromatiales</taxon>
        <taxon>Ectothiorhodospiraceae</taxon>
        <taxon>Acidihalobacter</taxon>
    </lineage>
</organism>
<dbReference type="Proteomes" id="UP000029273">
    <property type="component" value="Unassembled WGS sequence"/>
</dbReference>